<dbReference type="Pfam" id="PF00533">
    <property type="entry name" value="BRCT"/>
    <property type="match status" value="1"/>
</dbReference>
<dbReference type="PANTHER" id="PTHR21315:SF3">
    <property type="entry name" value="PARP DOMAIN-CONTAINING PROTEIN"/>
    <property type="match status" value="1"/>
</dbReference>
<dbReference type="InterPro" id="IPR012317">
    <property type="entry name" value="Poly(ADP-ribose)pol_cat_dom"/>
</dbReference>
<dbReference type="Pfam" id="PF10283">
    <property type="entry name" value="zf-CCHH"/>
    <property type="match status" value="1"/>
</dbReference>
<feature type="compositionally biased region" description="Acidic residues" evidence="1">
    <location>
        <begin position="714"/>
        <end position="727"/>
    </location>
</feature>
<dbReference type="KEGG" id="ddi:DDB_G0284015"/>
<feature type="domain" description="BRCT" evidence="2">
    <location>
        <begin position="599"/>
        <end position="693"/>
    </location>
</feature>
<proteinExistence type="predicted"/>
<dbReference type="InterPro" id="IPR037197">
    <property type="entry name" value="WWE_dom_sf"/>
</dbReference>
<feature type="region of interest" description="Disordered" evidence="1">
    <location>
        <begin position="325"/>
        <end position="370"/>
    </location>
</feature>
<dbReference type="SUPFAM" id="SSF52113">
    <property type="entry name" value="BRCT domain"/>
    <property type="match status" value="1"/>
</dbReference>
<evidence type="ECO:0000259" key="3">
    <source>
        <dbReference type="PROSITE" id="PS50918"/>
    </source>
</evidence>
<sequence>MPPKRKLAGLDDEDSSQANNATVAIVTSTTSTTTKTSSSSVLTSNSSSNTSNNNKTNNDNNNNNNDDRCPIPMTSDSKQIYWQYQNSEFEWKDIKYNLLDSIEKVYQKTPKDSDEQIFDDIVIIFSEMKMYNSKDNAKTKKSIKRVFRQPIWSWEKARGEFKAFKPDISLKVESSFLKGLSKASINAERYINFSSFEQARFDDDTKTRRVRRNHIDVSDYHNPYWYFLHSHTQTTTPKITTKSWKEFDGSHDDINKAFKNLIEKGENTQIKISDDETICFLSMTLIKKGSDTVVVKIDNGPVLPLKKSYSQLSEQERKDMINKMLSGQTSDSGNNKKKKDNDSDDDDDDKSKKKQKTDSGNSGNYLPGELDVLKKDKPMKYILRPTRHLSGVSQADAHFRIAESQFYRLLTSGNSMKVTKVEYICNPTLTKKFNAKMEEYKSKKYEHSDPVFGFHGTAAKNIIPICTNNFSVPGGGSGVKHATDSGWYGKGIYFSEFTDYSIGYIKDCTKILLCKVLLGKAYKCSTLIHGKPCVTGYTSHLSPDEKELVIFHPDQILPVYIVHYQSGATAGTAVSGLNVAPTGVYGNFLSEYNQANLMPASNILNGKTISLLGTLSTVQYNIQNLITKHGGSFHSHTTNVNGCTQLVTTSSDYFNLGTKVQNANLNGVPIVNENWIYKTIISNKLKKVTSFSFNAPIKSKSKTEILKPIPLEQLEYDDDDEDDEDEDDSKKKKAPCKYGDKCYRKSADHFKEFSHSFLID</sequence>
<name>Q54Q95_DICDI</name>
<dbReference type="GO" id="GO:0008408">
    <property type="term" value="F:3'-5' exonuclease activity"/>
    <property type="evidence" value="ECO:0007669"/>
    <property type="project" value="InterPro"/>
</dbReference>
<evidence type="ECO:0000313" key="4">
    <source>
        <dbReference type="EMBL" id="EAL65431.1"/>
    </source>
</evidence>
<evidence type="ECO:0000256" key="1">
    <source>
        <dbReference type="SAM" id="MobiDB-lite"/>
    </source>
</evidence>
<dbReference type="Gene3D" id="3.30.720.50">
    <property type="match status" value="1"/>
</dbReference>
<dbReference type="Proteomes" id="UP000002195">
    <property type="component" value="Unassembled WGS sequence"/>
</dbReference>
<dbReference type="GO" id="GO:0003950">
    <property type="term" value="F:NAD+ poly-ADP-ribosyltransferase activity"/>
    <property type="evidence" value="ECO:0007669"/>
    <property type="project" value="InterPro"/>
</dbReference>
<dbReference type="PROSITE" id="PS50918">
    <property type="entry name" value="WWE"/>
    <property type="match status" value="1"/>
</dbReference>
<feature type="region of interest" description="Disordered" evidence="1">
    <location>
        <begin position="712"/>
        <end position="737"/>
    </location>
</feature>
<dbReference type="InterPro" id="IPR001357">
    <property type="entry name" value="BRCT_dom"/>
</dbReference>
<feature type="region of interest" description="Disordered" evidence="1">
    <location>
        <begin position="1"/>
        <end position="72"/>
    </location>
</feature>
<dbReference type="RefSeq" id="XP_638785.1">
    <property type="nucleotide sequence ID" value="XM_633693.1"/>
</dbReference>
<comment type="caution">
    <text evidence="4">The sequence shown here is derived from an EMBL/GenBank/DDBJ whole genome shotgun (WGS) entry which is preliminary data.</text>
</comment>
<dbReference type="GO" id="GO:0003906">
    <property type="term" value="F:DNA-(apurinic or apyrimidinic site) endonuclease activity"/>
    <property type="evidence" value="ECO:0007669"/>
    <property type="project" value="InterPro"/>
</dbReference>
<dbReference type="Pfam" id="PF02825">
    <property type="entry name" value="WWE"/>
    <property type="match status" value="1"/>
</dbReference>
<feature type="compositionally biased region" description="Low complexity" evidence="1">
    <location>
        <begin position="18"/>
        <end position="64"/>
    </location>
</feature>
<dbReference type="InterPro" id="IPR039253">
    <property type="entry name" value="APLF"/>
</dbReference>
<dbReference type="SUPFAM" id="SSF56399">
    <property type="entry name" value="ADP-ribosylation"/>
    <property type="match status" value="1"/>
</dbReference>
<dbReference type="OMA" id="WYGKGIY"/>
<dbReference type="EMBL" id="AAFI02000059">
    <property type="protein sequence ID" value="EAL65431.1"/>
    <property type="molecule type" value="Genomic_DNA"/>
</dbReference>
<dbReference type="InterPro" id="IPR036420">
    <property type="entry name" value="BRCT_dom_sf"/>
</dbReference>
<keyword evidence="5" id="KW-1185">Reference proteome</keyword>
<gene>
    <name evidence="4" type="ORF">DDB_G0284015</name>
</gene>
<feature type="domain" description="WWE" evidence="3">
    <location>
        <begin position="138"/>
        <end position="212"/>
    </location>
</feature>
<dbReference type="SUPFAM" id="SSF117839">
    <property type="entry name" value="WWE domain"/>
    <property type="match status" value="1"/>
</dbReference>
<dbReference type="InParanoid" id="Q54Q95"/>
<dbReference type="Gene3D" id="3.90.228.10">
    <property type="match status" value="1"/>
</dbReference>
<dbReference type="HOGENOM" id="CLU_367026_0_0_1"/>
<organism evidence="4 5">
    <name type="scientific">Dictyostelium discoideum</name>
    <name type="common">Social amoeba</name>
    <dbReference type="NCBI Taxonomy" id="44689"/>
    <lineage>
        <taxon>Eukaryota</taxon>
        <taxon>Amoebozoa</taxon>
        <taxon>Evosea</taxon>
        <taxon>Eumycetozoa</taxon>
        <taxon>Dictyostelia</taxon>
        <taxon>Dictyosteliales</taxon>
        <taxon>Dictyosteliaceae</taxon>
        <taxon>Dictyostelium</taxon>
    </lineage>
</organism>
<dbReference type="Gene3D" id="3.40.50.10190">
    <property type="entry name" value="BRCT domain"/>
    <property type="match status" value="1"/>
</dbReference>
<dbReference type="Pfam" id="PF00644">
    <property type="entry name" value="PARP"/>
    <property type="match status" value="1"/>
</dbReference>
<dbReference type="VEuPathDB" id="AmoebaDB:DDB_G0284015"/>
<dbReference type="InterPro" id="IPR004170">
    <property type="entry name" value="WWE_dom"/>
</dbReference>
<dbReference type="dictyBase" id="DDB_G0284015"/>
<reference evidence="4 5" key="1">
    <citation type="journal article" date="2005" name="Nature">
        <title>The genome of the social amoeba Dictyostelium discoideum.</title>
        <authorList>
            <consortium name="The Dictyostelium discoideum Sequencing Consortium"/>
            <person name="Eichinger L."/>
            <person name="Pachebat J.A."/>
            <person name="Glockner G."/>
            <person name="Rajandream M.A."/>
            <person name="Sucgang R."/>
            <person name="Berriman M."/>
            <person name="Song J."/>
            <person name="Olsen R."/>
            <person name="Szafranski K."/>
            <person name="Xu Q."/>
            <person name="Tunggal B."/>
            <person name="Kummerfeld S."/>
            <person name="Madera M."/>
            <person name="Konfortov B.A."/>
            <person name="Rivero F."/>
            <person name="Bankier A.T."/>
            <person name="Lehmann R."/>
            <person name="Hamlin N."/>
            <person name="Davies R."/>
            <person name="Gaudet P."/>
            <person name="Fey P."/>
            <person name="Pilcher K."/>
            <person name="Chen G."/>
            <person name="Saunders D."/>
            <person name="Sodergren E."/>
            <person name="Davis P."/>
            <person name="Kerhornou A."/>
            <person name="Nie X."/>
            <person name="Hall N."/>
            <person name="Anjard C."/>
            <person name="Hemphill L."/>
            <person name="Bason N."/>
            <person name="Farbrother P."/>
            <person name="Desany B."/>
            <person name="Just E."/>
            <person name="Morio T."/>
            <person name="Rost R."/>
            <person name="Churcher C."/>
            <person name="Cooper J."/>
            <person name="Haydock S."/>
            <person name="van Driessche N."/>
            <person name="Cronin A."/>
            <person name="Goodhead I."/>
            <person name="Muzny D."/>
            <person name="Mourier T."/>
            <person name="Pain A."/>
            <person name="Lu M."/>
            <person name="Harper D."/>
            <person name="Lindsay R."/>
            <person name="Hauser H."/>
            <person name="James K."/>
            <person name="Quiles M."/>
            <person name="Madan Babu M."/>
            <person name="Saito T."/>
            <person name="Buchrieser C."/>
            <person name="Wardroper A."/>
            <person name="Felder M."/>
            <person name="Thangavelu M."/>
            <person name="Johnson D."/>
            <person name="Knights A."/>
            <person name="Loulseged H."/>
            <person name="Mungall K."/>
            <person name="Oliver K."/>
            <person name="Price C."/>
            <person name="Quail M.A."/>
            <person name="Urushihara H."/>
            <person name="Hernandez J."/>
            <person name="Rabbinowitsch E."/>
            <person name="Steffen D."/>
            <person name="Sanders M."/>
            <person name="Ma J."/>
            <person name="Kohara Y."/>
            <person name="Sharp S."/>
            <person name="Simmonds M."/>
            <person name="Spiegler S."/>
            <person name="Tivey A."/>
            <person name="Sugano S."/>
            <person name="White B."/>
            <person name="Walker D."/>
            <person name="Woodward J."/>
            <person name="Winckler T."/>
            <person name="Tanaka Y."/>
            <person name="Shaulsky G."/>
            <person name="Schleicher M."/>
            <person name="Weinstock G."/>
            <person name="Rosenthal A."/>
            <person name="Cox E.C."/>
            <person name="Chisholm R.L."/>
            <person name="Gibbs R."/>
            <person name="Loomis W.F."/>
            <person name="Platzer M."/>
            <person name="Kay R.R."/>
            <person name="Williams J."/>
            <person name="Dear P.H."/>
            <person name="Noegel A.A."/>
            <person name="Barrell B."/>
            <person name="Kuspa A."/>
        </authorList>
    </citation>
    <scope>NUCLEOTIDE SEQUENCE [LARGE SCALE GENOMIC DNA]</scope>
    <source>
        <strain evidence="4 5">AX4</strain>
    </source>
</reference>
<evidence type="ECO:0000259" key="2">
    <source>
        <dbReference type="PROSITE" id="PS50172"/>
    </source>
</evidence>
<dbReference type="PaxDb" id="44689-DDB0232949"/>
<dbReference type="PROSITE" id="PS50172">
    <property type="entry name" value="BRCT"/>
    <property type="match status" value="1"/>
</dbReference>
<dbReference type="GO" id="GO:0006302">
    <property type="term" value="P:double-strand break repair"/>
    <property type="evidence" value="ECO:0007669"/>
    <property type="project" value="InterPro"/>
</dbReference>
<evidence type="ECO:0000313" key="5">
    <source>
        <dbReference type="Proteomes" id="UP000002195"/>
    </source>
</evidence>
<accession>Q54Q95</accession>
<dbReference type="GeneID" id="8624374"/>
<dbReference type="eggNOG" id="ENOG502S0P0">
    <property type="taxonomic scope" value="Eukaryota"/>
</dbReference>
<dbReference type="SMART" id="SM00292">
    <property type="entry name" value="BRCT"/>
    <property type="match status" value="1"/>
</dbReference>
<protein>
    <submittedName>
        <fullName evidence="4">PARP domain-containing protein</fullName>
    </submittedName>
</protein>
<dbReference type="PANTHER" id="PTHR21315">
    <property type="entry name" value="APRATAXIN AND PNK-LIKE FACTOR-RELATED"/>
    <property type="match status" value="1"/>
</dbReference>
<dbReference type="SMR" id="Q54Q95"/>
<dbReference type="InterPro" id="IPR019406">
    <property type="entry name" value="APLF_PBZ"/>
</dbReference>
<dbReference type="AlphaFoldDB" id="Q54Q95"/>